<dbReference type="OrthoDB" id="10262720at2759"/>
<evidence type="ECO:0000256" key="6">
    <source>
        <dbReference type="ARBA" id="ARBA00023186"/>
    </source>
</evidence>
<dbReference type="Proteomes" id="UP001140217">
    <property type="component" value="Unassembled WGS sequence"/>
</dbReference>
<dbReference type="EMBL" id="JANBUL010000215">
    <property type="protein sequence ID" value="KAJ2778695.1"/>
    <property type="molecule type" value="Genomic_DNA"/>
</dbReference>
<evidence type="ECO:0000313" key="9">
    <source>
        <dbReference type="EMBL" id="KAJ2778695.1"/>
    </source>
</evidence>
<name>A0A9W8H649_9FUNG</name>
<keyword evidence="4" id="KW-0256">Endoplasmic reticulum</keyword>
<feature type="compositionally biased region" description="Low complexity" evidence="7">
    <location>
        <begin position="834"/>
        <end position="843"/>
    </location>
</feature>
<dbReference type="SUPFAM" id="SSF53067">
    <property type="entry name" value="Actin-like ATPase domain"/>
    <property type="match status" value="2"/>
</dbReference>
<comment type="caution">
    <text evidence="9">The sequence shown here is derived from an EMBL/GenBank/DDBJ whole genome shotgun (WGS) entry which is preliminary data.</text>
</comment>
<gene>
    <name evidence="9" type="primary">LHS1</name>
    <name evidence="9" type="ORF">H4R18_004446</name>
</gene>
<evidence type="ECO:0000256" key="2">
    <source>
        <dbReference type="ARBA" id="ARBA00022729"/>
    </source>
</evidence>
<comment type="subcellular location">
    <subcellularLocation>
        <location evidence="1">Endoplasmic reticulum lumen</location>
    </subcellularLocation>
</comment>
<dbReference type="Gene3D" id="2.60.34.10">
    <property type="entry name" value="Substrate Binding Domain Of DNAk, Chain A, domain 1"/>
    <property type="match status" value="1"/>
</dbReference>
<dbReference type="InterPro" id="IPR029048">
    <property type="entry name" value="HSP70_C_sf"/>
</dbReference>
<evidence type="ECO:0000256" key="7">
    <source>
        <dbReference type="SAM" id="MobiDB-lite"/>
    </source>
</evidence>
<dbReference type="InterPro" id="IPR013126">
    <property type="entry name" value="Hsp_70_fam"/>
</dbReference>
<keyword evidence="5" id="KW-0067">ATP-binding</keyword>
<dbReference type="PROSITE" id="PS01036">
    <property type="entry name" value="HSP70_3"/>
    <property type="match status" value="1"/>
</dbReference>
<dbReference type="Pfam" id="PF00012">
    <property type="entry name" value="HSP70"/>
    <property type="match status" value="1"/>
</dbReference>
<organism evidence="9 10">
    <name type="scientific">Coemansia javaensis</name>
    <dbReference type="NCBI Taxonomy" id="2761396"/>
    <lineage>
        <taxon>Eukaryota</taxon>
        <taxon>Fungi</taxon>
        <taxon>Fungi incertae sedis</taxon>
        <taxon>Zoopagomycota</taxon>
        <taxon>Kickxellomycotina</taxon>
        <taxon>Kickxellomycetes</taxon>
        <taxon>Kickxellales</taxon>
        <taxon>Kickxellaceae</taxon>
        <taxon>Coemansia</taxon>
    </lineage>
</organism>
<dbReference type="Gene3D" id="3.30.420.40">
    <property type="match status" value="2"/>
</dbReference>
<feature type="compositionally biased region" description="Low complexity" evidence="7">
    <location>
        <begin position="809"/>
        <end position="823"/>
    </location>
</feature>
<feature type="chain" id="PRO_5040774935" evidence="8">
    <location>
        <begin position="18"/>
        <end position="861"/>
    </location>
</feature>
<feature type="compositionally biased region" description="Basic and acidic residues" evidence="7">
    <location>
        <begin position="850"/>
        <end position="861"/>
    </location>
</feature>
<dbReference type="Gene3D" id="1.20.1270.10">
    <property type="match status" value="1"/>
</dbReference>
<evidence type="ECO:0000256" key="4">
    <source>
        <dbReference type="ARBA" id="ARBA00022824"/>
    </source>
</evidence>
<dbReference type="GO" id="GO:0140662">
    <property type="term" value="F:ATP-dependent protein folding chaperone"/>
    <property type="evidence" value="ECO:0007669"/>
    <property type="project" value="InterPro"/>
</dbReference>
<proteinExistence type="predicted"/>
<evidence type="ECO:0000313" key="10">
    <source>
        <dbReference type="Proteomes" id="UP001140217"/>
    </source>
</evidence>
<dbReference type="InterPro" id="IPR029047">
    <property type="entry name" value="HSP70_peptide-bd_sf"/>
</dbReference>
<dbReference type="Gene3D" id="3.30.30.30">
    <property type="match status" value="1"/>
</dbReference>
<evidence type="ECO:0000256" key="8">
    <source>
        <dbReference type="SAM" id="SignalP"/>
    </source>
</evidence>
<dbReference type="GO" id="GO:0005788">
    <property type="term" value="C:endoplasmic reticulum lumen"/>
    <property type="evidence" value="ECO:0007669"/>
    <property type="project" value="UniProtKB-SubCell"/>
</dbReference>
<dbReference type="GO" id="GO:0005524">
    <property type="term" value="F:ATP binding"/>
    <property type="evidence" value="ECO:0007669"/>
    <property type="project" value="UniProtKB-KW"/>
</dbReference>
<dbReference type="Gene3D" id="3.90.640.10">
    <property type="entry name" value="Actin, Chain A, domain 4"/>
    <property type="match status" value="1"/>
</dbReference>
<evidence type="ECO:0000256" key="1">
    <source>
        <dbReference type="ARBA" id="ARBA00004319"/>
    </source>
</evidence>
<reference evidence="9" key="1">
    <citation type="submission" date="2022-07" db="EMBL/GenBank/DDBJ databases">
        <title>Phylogenomic reconstructions and comparative analyses of Kickxellomycotina fungi.</title>
        <authorList>
            <person name="Reynolds N.K."/>
            <person name="Stajich J.E."/>
            <person name="Barry K."/>
            <person name="Grigoriev I.V."/>
            <person name="Crous P."/>
            <person name="Smith M.E."/>
        </authorList>
    </citation>
    <scope>NUCLEOTIDE SEQUENCE</scope>
    <source>
        <strain evidence="9">NBRC 105414</strain>
    </source>
</reference>
<dbReference type="InterPro" id="IPR018181">
    <property type="entry name" value="Heat_shock_70_CS"/>
</dbReference>
<dbReference type="GO" id="GO:0030968">
    <property type="term" value="P:endoplasmic reticulum unfolded protein response"/>
    <property type="evidence" value="ECO:0007669"/>
    <property type="project" value="TreeGrafter"/>
</dbReference>
<dbReference type="PANTHER" id="PTHR45639">
    <property type="entry name" value="HSC70CB, ISOFORM G-RELATED"/>
    <property type="match status" value="1"/>
</dbReference>
<dbReference type="InterPro" id="IPR043129">
    <property type="entry name" value="ATPase_NBD"/>
</dbReference>
<evidence type="ECO:0000256" key="3">
    <source>
        <dbReference type="ARBA" id="ARBA00022741"/>
    </source>
</evidence>
<dbReference type="AlphaFoldDB" id="A0A9W8H649"/>
<keyword evidence="2 8" id="KW-0732">Signal</keyword>
<protein>
    <submittedName>
        <fullName evidence="9">Lumenal Hsp70 protein</fullName>
    </submittedName>
</protein>
<dbReference type="CDD" id="cd10230">
    <property type="entry name" value="ASKHA_NBD_HSP70_HYOU1"/>
    <property type="match status" value="1"/>
</dbReference>
<dbReference type="PRINTS" id="PR00301">
    <property type="entry name" value="HEATSHOCK70"/>
</dbReference>
<sequence length="861" mass="88861">MRVAACVVVWLAAWAQAAVLGIDYGTEWFTVALATPGRPLDVVLNRGAKRQTASVVAVSGLERTFGPEAVAMAARMPRQTFAAVGAVLGAGFESGAAAAYRARFPNEMVRDAATGGVAFAGGNGTVLTATELVAMQLQHARQLVRESEGVEARDAVLAVPAVAGRAQRQALVDAAELGGLRVLALVSDGGAAALNYAMGRTFDRAETHVIYDMGASKTVATVARFSARGKGRAGGSKAQTVVAVQAYAGDAALGGLDVDVAARDLLAAKFVRSSGAAAEALRGDARAMTRLLHEARRAKTVLSVNAEATAAVEALHAGADLRARLTRAELEAAVAPLVPRIRAPVDRALAAANVTLDDVASIVLVGGASRMPLVQRALADAFGRARLARSLNADEACVMGAVFRGAALSSHFRVRDMRLRDALPYAVRAAVAGRHVPLLPAFSPVGARRSLRDARGEDLAITFESAPSDDPTAAAAWAPLAEATVTGVAGAAARLAAARVGTAPPEVRVLVHTTELGAFEVVKAEAVFNVTNPAHAKYLADLAAWEAEAAAATESSASDALRPRPPAQPETVTEAVALALDVQYHGAAPMPAAALARSRALLRRMDDDDADRSARHAAANRLESLIYRLREETAEDDDADDGERSSGALAFATAAQRAALARALDAAAEWHDAEAAAAAVAEIEAQAAALHALWDPIAHRRAQHAKRAASVAELEKTITQATAFLAAAREAAPEAAPDQPPPLDPALLDSMAATVAAVEAWLADASARQAALGPADDPVLLAADADAKAAEIRDSLAKVIADKVKRAMASATTTSSSSTSSTSVARDDEDDAPPKTTTTTESPSSEDEPELPKPEGGHDEL</sequence>
<keyword evidence="10" id="KW-1185">Reference proteome</keyword>
<dbReference type="GO" id="GO:0034663">
    <property type="term" value="C:endoplasmic reticulum chaperone complex"/>
    <property type="evidence" value="ECO:0007669"/>
    <property type="project" value="TreeGrafter"/>
</dbReference>
<dbReference type="PANTHER" id="PTHR45639:SF3">
    <property type="entry name" value="HYPOXIA UP-REGULATED PROTEIN 1"/>
    <property type="match status" value="1"/>
</dbReference>
<feature type="signal peptide" evidence="8">
    <location>
        <begin position="1"/>
        <end position="17"/>
    </location>
</feature>
<keyword evidence="3" id="KW-0547">Nucleotide-binding</keyword>
<keyword evidence="6" id="KW-0143">Chaperone</keyword>
<accession>A0A9W8H649</accession>
<evidence type="ECO:0000256" key="5">
    <source>
        <dbReference type="ARBA" id="ARBA00022840"/>
    </source>
</evidence>
<feature type="region of interest" description="Disordered" evidence="7">
    <location>
        <begin position="807"/>
        <end position="861"/>
    </location>
</feature>